<dbReference type="PROSITE" id="PS50893">
    <property type="entry name" value="ABC_TRANSPORTER_2"/>
    <property type="match status" value="2"/>
</dbReference>
<feature type="region of interest" description="Disordered" evidence="4">
    <location>
        <begin position="1"/>
        <end position="26"/>
    </location>
</feature>
<evidence type="ECO:0000256" key="2">
    <source>
        <dbReference type="ARBA" id="ARBA00022741"/>
    </source>
</evidence>
<dbReference type="InterPro" id="IPR050611">
    <property type="entry name" value="ABCF"/>
</dbReference>
<dbReference type="InterPro" id="IPR003593">
    <property type="entry name" value="AAA+_ATPase"/>
</dbReference>
<feature type="region of interest" description="Disordered" evidence="4">
    <location>
        <begin position="743"/>
        <end position="769"/>
    </location>
</feature>
<evidence type="ECO:0000256" key="3">
    <source>
        <dbReference type="ARBA" id="ARBA00022840"/>
    </source>
</evidence>
<feature type="domain" description="ABC transporter" evidence="5">
    <location>
        <begin position="535"/>
        <end position="778"/>
    </location>
</feature>
<dbReference type="SMART" id="SM00382">
    <property type="entry name" value="AAA"/>
    <property type="match status" value="2"/>
</dbReference>
<gene>
    <name evidence="6" type="ORF">N0F65_007441</name>
</gene>
<dbReference type="CDD" id="cd03221">
    <property type="entry name" value="ABCF_EF-3"/>
    <property type="match status" value="1"/>
</dbReference>
<reference evidence="6" key="2">
    <citation type="journal article" date="2023" name="Microbiol Resour">
        <title>Decontamination and Annotation of the Draft Genome Sequence of the Oomycete Lagenidium giganteum ARSEF 373.</title>
        <authorList>
            <person name="Morgan W.R."/>
            <person name="Tartar A."/>
        </authorList>
    </citation>
    <scope>NUCLEOTIDE SEQUENCE</scope>
    <source>
        <strain evidence="6">ARSEF 373</strain>
    </source>
</reference>
<dbReference type="EMBL" id="DAKRPA010000001">
    <property type="protein sequence ID" value="DBA05279.1"/>
    <property type="molecule type" value="Genomic_DNA"/>
</dbReference>
<sequence>MRALKRSCKPKPKRSPTTKARRASNSEIDDDEINVCNSEFAVLDMMESSDKPVIYARCQQSRFHTATYDKFGKNVLLDQFCLTIVPPNNGKNIELLRDTQLKLNYGGKYGLIGPNGIGKSSLLQALADDLVEGLPSTLKFLYVHQLDTTSMTSDETSKSVLQTVLDADTRVGVLKSRLALLHEALAATAVSNQFASSKQQMLHALHQVRVQEMEDEFTRVTKIAIKRSGMRGKDARLRQLETERRVVEMRSQLAKTKFVPPDAFVVDAEETAISQEMHERMTEYQLELKGFDEASRKAHARGILSSMGISLAKQDAALSSLSGGWQVRVLLARVLFMAPDMLLLDEPTNHLDMPSILWLRESLLGLDDVLGHPVTLLLVSHDRYFLNEIVDEIILFRGCNKTLAYFDGNYDSYEKAMDRKMMFNERLRAKIDLQKDKMNKVVTNIVAQAAKSKDDKKMQVAASKKKKMERVGNQKNQRGHRFTMCRHLAWLIYTNRGAEDLALFQTQTTYPAWKRMSMSPPQIRNLSSLRNTTMLSLTDVCFQYDNPLADGSDFQIQNMTLHVNYGEKVVLVGRNGAGKTTILKMLNRALQPKSGKVQYFHGARVASLMQHNVADLKTSKASRHLTPMELLKTRSMNTSADELLGKDTKSTAVRSDGQIRGHLSSFGITGETAASVPLESLSGGQLVRVGLALATYPHPPHVLLLDEPTNHLDMGTIEVLGEALRNYEGAIVLLSHDVHFLQQPTTEDEEPSDGNSDDGSVPPLPPRVFEVSKRKGNVSLSRLRDGIHEYVTKQASLNASIGTS</sequence>
<reference evidence="6" key="1">
    <citation type="submission" date="2022-11" db="EMBL/GenBank/DDBJ databases">
        <authorList>
            <person name="Morgan W.R."/>
            <person name="Tartar A."/>
        </authorList>
    </citation>
    <scope>NUCLEOTIDE SEQUENCE</scope>
    <source>
        <strain evidence="6">ARSEF 373</strain>
    </source>
</reference>
<dbReference type="InterPro" id="IPR027417">
    <property type="entry name" value="P-loop_NTPase"/>
</dbReference>
<feature type="domain" description="ABC transporter" evidence="5">
    <location>
        <begin position="75"/>
        <end position="422"/>
    </location>
</feature>
<dbReference type="PANTHER" id="PTHR19211:SF14">
    <property type="entry name" value="ATP-BINDING CASSETTE SUB-FAMILY F MEMBER 1"/>
    <property type="match status" value="1"/>
</dbReference>
<dbReference type="PANTHER" id="PTHR19211">
    <property type="entry name" value="ATP-BINDING TRANSPORT PROTEIN-RELATED"/>
    <property type="match status" value="1"/>
</dbReference>
<comment type="caution">
    <text evidence="6">The sequence shown here is derived from an EMBL/GenBank/DDBJ whole genome shotgun (WGS) entry which is preliminary data.</text>
</comment>
<evidence type="ECO:0000313" key="7">
    <source>
        <dbReference type="Proteomes" id="UP001146120"/>
    </source>
</evidence>
<evidence type="ECO:0000259" key="5">
    <source>
        <dbReference type="PROSITE" id="PS50893"/>
    </source>
</evidence>
<protein>
    <recommendedName>
        <fullName evidence="5">ABC transporter domain-containing protein</fullName>
    </recommendedName>
</protein>
<proteinExistence type="predicted"/>
<organism evidence="6 7">
    <name type="scientific">Lagenidium giganteum</name>
    <dbReference type="NCBI Taxonomy" id="4803"/>
    <lineage>
        <taxon>Eukaryota</taxon>
        <taxon>Sar</taxon>
        <taxon>Stramenopiles</taxon>
        <taxon>Oomycota</taxon>
        <taxon>Peronosporomycetes</taxon>
        <taxon>Pythiales</taxon>
        <taxon>Pythiaceae</taxon>
    </lineage>
</organism>
<keyword evidence="2" id="KW-0547">Nucleotide-binding</keyword>
<keyword evidence="7" id="KW-1185">Reference proteome</keyword>
<dbReference type="Gene3D" id="3.40.50.300">
    <property type="entry name" value="P-loop containing nucleotide triphosphate hydrolases"/>
    <property type="match status" value="2"/>
</dbReference>
<keyword evidence="3" id="KW-0067">ATP-binding</keyword>
<evidence type="ECO:0000256" key="1">
    <source>
        <dbReference type="ARBA" id="ARBA00022737"/>
    </source>
</evidence>
<accession>A0AAV2ZLT7</accession>
<dbReference type="InterPro" id="IPR017871">
    <property type="entry name" value="ABC_transporter-like_CS"/>
</dbReference>
<dbReference type="Pfam" id="PF00005">
    <property type="entry name" value="ABC_tran"/>
    <property type="match status" value="3"/>
</dbReference>
<dbReference type="SUPFAM" id="SSF52540">
    <property type="entry name" value="P-loop containing nucleoside triphosphate hydrolases"/>
    <property type="match status" value="2"/>
</dbReference>
<evidence type="ECO:0000256" key="4">
    <source>
        <dbReference type="SAM" id="MobiDB-lite"/>
    </source>
</evidence>
<dbReference type="Proteomes" id="UP001146120">
    <property type="component" value="Unassembled WGS sequence"/>
</dbReference>
<feature type="compositionally biased region" description="Basic residues" evidence="4">
    <location>
        <begin position="1"/>
        <end position="22"/>
    </location>
</feature>
<dbReference type="InterPro" id="IPR003439">
    <property type="entry name" value="ABC_transporter-like_ATP-bd"/>
</dbReference>
<feature type="compositionally biased region" description="Acidic residues" evidence="4">
    <location>
        <begin position="746"/>
        <end position="756"/>
    </location>
</feature>
<dbReference type="AlphaFoldDB" id="A0AAV2ZLT7"/>
<dbReference type="GO" id="GO:0005524">
    <property type="term" value="F:ATP binding"/>
    <property type="evidence" value="ECO:0007669"/>
    <property type="project" value="UniProtKB-KW"/>
</dbReference>
<dbReference type="GO" id="GO:0016887">
    <property type="term" value="F:ATP hydrolysis activity"/>
    <property type="evidence" value="ECO:0007669"/>
    <property type="project" value="InterPro"/>
</dbReference>
<keyword evidence="1" id="KW-0677">Repeat</keyword>
<name>A0AAV2ZLT7_9STRA</name>
<evidence type="ECO:0000313" key="6">
    <source>
        <dbReference type="EMBL" id="DBA05279.1"/>
    </source>
</evidence>
<dbReference type="PROSITE" id="PS00211">
    <property type="entry name" value="ABC_TRANSPORTER_1"/>
    <property type="match status" value="2"/>
</dbReference>